<comment type="caution">
    <text evidence="2">The sequence shown here is derived from an EMBL/GenBank/DDBJ whole genome shotgun (WGS) entry which is preliminary data.</text>
</comment>
<protein>
    <recommendedName>
        <fullName evidence="4">DUF3592 domain-containing protein</fullName>
    </recommendedName>
</protein>
<proteinExistence type="predicted"/>
<reference evidence="3" key="1">
    <citation type="journal article" date="2019" name="Int. J. Syst. Evol. Microbiol.">
        <title>The Global Catalogue of Microorganisms (GCM) 10K type strain sequencing project: providing services to taxonomists for standard genome sequencing and annotation.</title>
        <authorList>
            <consortium name="The Broad Institute Genomics Platform"/>
            <consortium name="The Broad Institute Genome Sequencing Center for Infectious Disease"/>
            <person name="Wu L."/>
            <person name="Ma J."/>
        </authorList>
    </citation>
    <scope>NUCLEOTIDE SEQUENCE [LARGE SCALE GENOMIC DNA]</scope>
    <source>
        <strain evidence="3">CGMCC 1.15180</strain>
    </source>
</reference>
<keyword evidence="1" id="KW-0812">Transmembrane</keyword>
<evidence type="ECO:0008006" key="4">
    <source>
        <dbReference type="Google" id="ProtNLM"/>
    </source>
</evidence>
<keyword evidence="1" id="KW-1133">Transmembrane helix</keyword>
<evidence type="ECO:0000313" key="2">
    <source>
        <dbReference type="EMBL" id="MFC6062840.1"/>
    </source>
</evidence>
<sequence length="177" mass="18731">MAPLPALLRTPAFFTSALLIPLALLGVPGYLLRHVTHKKTPKLAIGALTIALPAAIALAIITQEAGDERGLEKRGRWTEAVVVDVDNGKPDECTLRTRDGREISPRMTDGCDRQRVEPGDRLRVLYDPEGAAGPLEDADTEVDLDPGAYKGTIGGLAALTVVAGTLACVRLSRGDNG</sequence>
<evidence type="ECO:0000256" key="1">
    <source>
        <dbReference type="SAM" id="Phobius"/>
    </source>
</evidence>
<gene>
    <name evidence="2" type="ORF">ACFP4F_09785</name>
</gene>
<feature type="transmembrane region" description="Helical" evidence="1">
    <location>
        <begin position="43"/>
        <end position="61"/>
    </location>
</feature>
<feature type="transmembrane region" description="Helical" evidence="1">
    <location>
        <begin position="12"/>
        <end position="31"/>
    </location>
</feature>
<dbReference type="Proteomes" id="UP001596139">
    <property type="component" value="Unassembled WGS sequence"/>
</dbReference>
<keyword evidence="1" id="KW-0472">Membrane</keyword>
<evidence type="ECO:0000313" key="3">
    <source>
        <dbReference type="Proteomes" id="UP001596139"/>
    </source>
</evidence>
<name>A0ABW1MHP5_9ACTN</name>
<dbReference type="EMBL" id="JBHSPX010000003">
    <property type="protein sequence ID" value="MFC6062840.1"/>
    <property type="molecule type" value="Genomic_DNA"/>
</dbReference>
<keyword evidence="3" id="KW-1185">Reference proteome</keyword>
<organism evidence="2 3">
    <name type="scientific">Streptomyces ochraceiscleroticus</name>
    <dbReference type="NCBI Taxonomy" id="47761"/>
    <lineage>
        <taxon>Bacteria</taxon>
        <taxon>Bacillati</taxon>
        <taxon>Actinomycetota</taxon>
        <taxon>Actinomycetes</taxon>
        <taxon>Kitasatosporales</taxon>
        <taxon>Streptomycetaceae</taxon>
        <taxon>Streptomyces</taxon>
    </lineage>
</organism>
<dbReference type="RefSeq" id="WP_157848883.1">
    <property type="nucleotide sequence ID" value="NZ_JBHSPX010000003.1"/>
</dbReference>
<accession>A0ABW1MHP5</accession>